<dbReference type="EMBL" id="JABBNI010000032">
    <property type="protein sequence ID" value="NMM64073.1"/>
    <property type="molecule type" value="Genomic_DNA"/>
</dbReference>
<gene>
    <name evidence="1" type="ORF">HBE96_15630</name>
</gene>
<sequence>MKKDGSIIDTKIDAADLKAVLDKGTWFAEWNKEFNNYLVQTVFSSNTAGKKHIEKQTLPSFILGTHPKAPIRHVNGDTLDNRRCNISIYDQNNGVNDYESLDQETSAIILRDKYGIKKSKTIIDKEDLDKVINSGYTWVPFKSHSENYAVANTADGRIYLHDFIMNTTDGTITKHINLNTLDNRKANLKNSLLAEPSEANDNEQ</sequence>
<dbReference type="RefSeq" id="WP_169298669.1">
    <property type="nucleotide sequence ID" value="NZ_JABBNI010000032.1"/>
</dbReference>
<evidence type="ECO:0008006" key="3">
    <source>
        <dbReference type="Google" id="ProtNLM"/>
    </source>
</evidence>
<dbReference type="AlphaFoldDB" id="A0A7Y0EIH0"/>
<protein>
    <recommendedName>
        <fullName evidence="3">HNH nuclease domain-containing protein</fullName>
    </recommendedName>
</protein>
<reference evidence="1 2" key="1">
    <citation type="submission" date="2020-04" db="EMBL/GenBank/DDBJ databases">
        <authorList>
            <person name="Doyle D.A."/>
        </authorList>
    </citation>
    <scope>NUCLEOTIDE SEQUENCE [LARGE SCALE GENOMIC DNA]</scope>
    <source>
        <strain evidence="1 2">P21</strain>
    </source>
</reference>
<name>A0A7Y0EIH0_9CLOT</name>
<evidence type="ECO:0000313" key="1">
    <source>
        <dbReference type="EMBL" id="NMM64073.1"/>
    </source>
</evidence>
<evidence type="ECO:0000313" key="2">
    <source>
        <dbReference type="Proteomes" id="UP000537131"/>
    </source>
</evidence>
<accession>A0A7Y0EIH0</accession>
<organism evidence="1 2">
    <name type="scientific">Clostridium muellerianum</name>
    <dbReference type="NCBI Taxonomy" id="2716538"/>
    <lineage>
        <taxon>Bacteria</taxon>
        <taxon>Bacillati</taxon>
        <taxon>Bacillota</taxon>
        <taxon>Clostridia</taxon>
        <taxon>Eubacteriales</taxon>
        <taxon>Clostridiaceae</taxon>
        <taxon>Clostridium</taxon>
    </lineage>
</organism>
<proteinExistence type="predicted"/>
<reference evidence="1 2" key="2">
    <citation type="submission" date="2020-06" db="EMBL/GenBank/DDBJ databases">
        <title>Complete Genome Sequence of Clostridium muelleri sp. nov. P21T, an Acid-Alcohol Producing Acetogen Isolated from Old Hay.</title>
        <authorList>
            <person name="Duncan K.E."/>
            <person name="Tanner R.S."/>
        </authorList>
    </citation>
    <scope>NUCLEOTIDE SEQUENCE [LARGE SCALE GENOMIC DNA]</scope>
    <source>
        <strain evidence="1 2">P21</strain>
    </source>
</reference>
<dbReference type="Proteomes" id="UP000537131">
    <property type="component" value="Unassembled WGS sequence"/>
</dbReference>
<comment type="caution">
    <text evidence="1">The sequence shown here is derived from an EMBL/GenBank/DDBJ whole genome shotgun (WGS) entry which is preliminary data.</text>
</comment>
<keyword evidence="2" id="KW-1185">Reference proteome</keyword>